<evidence type="ECO:0000313" key="2">
    <source>
        <dbReference type="Proteomes" id="UP000314294"/>
    </source>
</evidence>
<accession>A0A4Z2I9P2</accession>
<organism evidence="1 2">
    <name type="scientific">Liparis tanakae</name>
    <name type="common">Tanaka's snailfish</name>
    <dbReference type="NCBI Taxonomy" id="230148"/>
    <lineage>
        <taxon>Eukaryota</taxon>
        <taxon>Metazoa</taxon>
        <taxon>Chordata</taxon>
        <taxon>Craniata</taxon>
        <taxon>Vertebrata</taxon>
        <taxon>Euteleostomi</taxon>
        <taxon>Actinopterygii</taxon>
        <taxon>Neopterygii</taxon>
        <taxon>Teleostei</taxon>
        <taxon>Neoteleostei</taxon>
        <taxon>Acanthomorphata</taxon>
        <taxon>Eupercaria</taxon>
        <taxon>Perciformes</taxon>
        <taxon>Cottioidei</taxon>
        <taxon>Cottales</taxon>
        <taxon>Liparidae</taxon>
        <taxon>Liparis</taxon>
    </lineage>
</organism>
<gene>
    <name evidence="1" type="ORF">EYF80_015147</name>
</gene>
<protein>
    <submittedName>
        <fullName evidence="1">Uncharacterized protein</fullName>
    </submittedName>
</protein>
<name>A0A4Z2I9P2_9TELE</name>
<dbReference type="Proteomes" id="UP000314294">
    <property type="component" value="Unassembled WGS sequence"/>
</dbReference>
<comment type="caution">
    <text evidence="1">The sequence shown here is derived from an EMBL/GenBank/DDBJ whole genome shotgun (WGS) entry which is preliminary data.</text>
</comment>
<keyword evidence="2" id="KW-1185">Reference proteome</keyword>
<dbReference type="EMBL" id="SRLO01000112">
    <property type="protein sequence ID" value="TNN74600.1"/>
    <property type="molecule type" value="Genomic_DNA"/>
</dbReference>
<reference evidence="1 2" key="1">
    <citation type="submission" date="2019-03" db="EMBL/GenBank/DDBJ databases">
        <title>First draft genome of Liparis tanakae, snailfish: a comprehensive survey of snailfish specific genes.</title>
        <authorList>
            <person name="Kim W."/>
            <person name="Song I."/>
            <person name="Jeong J.-H."/>
            <person name="Kim D."/>
            <person name="Kim S."/>
            <person name="Ryu S."/>
            <person name="Song J.Y."/>
            <person name="Lee S.K."/>
        </authorList>
    </citation>
    <scope>NUCLEOTIDE SEQUENCE [LARGE SCALE GENOMIC DNA]</scope>
    <source>
        <tissue evidence="1">Muscle</tissue>
    </source>
</reference>
<sequence>MPEPRNLSIQSPKCRFSNTIKDGRKHATHQSVDEYLGTFVALLERVDIRQLLQQVHHCYGNISEKDISVLMTEEAQKGVDGIQLHQQVVEGLILGITLSVESCSRCCFPVSGQLLGTKPLRLLPSSGVLISSRRSSLCSSIRLPDKRSNKPTYRSRRQVTGDGGQELALQFNRLLVEYRFAKGQRLRNSIRKDVRVGLCLRVILSLRSVYAEPPVLCSGEPQAVGLSLYESDPHRLLNRRQVEASVWQHSWGNLIRPTVQVYLQDEVIKKPLNACRRSIQQLCCALGVLRGNCSAGFAPNKPGDDFRLGAYCENNLRPVLARCGG</sequence>
<evidence type="ECO:0000313" key="1">
    <source>
        <dbReference type="EMBL" id="TNN74600.1"/>
    </source>
</evidence>
<dbReference type="AlphaFoldDB" id="A0A4Z2I9P2"/>
<proteinExistence type="predicted"/>